<dbReference type="GO" id="GO:0140359">
    <property type="term" value="F:ABC-type transporter activity"/>
    <property type="evidence" value="ECO:0007669"/>
    <property type="project" value="InterPro"/>
</dbReference>
<dbReference type="GO" id="GO:0043190">
    <property type="term" value="C:ATP-binding cassette (ABC) transporter complex"/>
    <property type="evidence" value="ECO:0007669"/>
    <property type="project" value="InterPro"/>
</dbReference>
<keyword evidence="4 5" id="KW-0472">Membrane</keyword>
<dbReference type="AlphaFoldDB" id="A0A1J5T6V2"/>
<evidence type="ECO:0000313" key="7">
    <source>
        <dbReference type="EMBL" id="OIR16602.1"/>
    </source>
</evidence>
<proteinExistence type="predicted"/>
<dbReference type="InterPro" id="IPR047817">
    <property type="entry name" value="ABC2_TM_bact-type"/>
</dbReference>
<comment type="caution">
    <text evidence="7">The sequence shown here is derived from an EMBL/GenBank/DDBJ whole genome shotgun (WGS) entry which is preliminary data.</text>
</comment>
<reference evidence="7 8" key="1">
    <citation type="submission" date="2016-08" db="EMBL/GenBank/DDBJ databases">
        <title>New Insights into Marine Group III Euryarchaeota, from dark to light.</title>
        <authorList>
            <person name="Haro-Moreno J.M."/>
            <person name="Rodriguez-Valera F."/>
            <person name="Lopez-Garcia P."/>
            <person name="Moreira D."/>
            <person name="Martin-Cuadrado A.B."/>
        </authorList>
    </citation>
    <scope>NUCLEOTIDE SEQUENCE [LARGE SCALE GENOMIC DNA]</scope>
    <source>
        <strain evidence="7">CG-Bathy1</strain>
    </source>
</reference>
<dbReference type="PANTHER" id="PTHR43027:SF1">
    <property type="entry name" value="DOXORUBICIN RESISTANCE ABC TRANSPORTER PERMEASE PROTEIN DRRC-RELATED"/>
    <property type="match status" value="1"/>
</dbReference>
<organism evidence="7 8">
    <name type="scientific">Marine Group III euryarchaeote CG-Bathy1</name>
    <dbReference type="NCBI Taxonomy" id="1889001"/>
    <lineage>
        <taxon>Archaea</taxon>
        <taxon>Methanobacteriati</taxon>
        <taxon>Thermoplasmatota</taxon>
        <taxon>Thermoplasmata</taxon>
        <taxon>Candidatus Thermoprofundales</taxon>
    </lineage>
</organism>
<sequence length="267" mass="29868">MNPVKTTFILYVRNLKQYRRLPAVLAFSFVVPILQYLLFSNLFTSLSDVPGNPYAEHPYYLYITPAIILLTATFGSVNSSAALLMDLNTGYFEKLRATPAGLIPQLVARFMSEYTRLIIQILLIITVSILYHRYMSGDFVLPDSGIVGLFLMAVIAATFGIGIVGNLVVALAFKTKSEQAVQAVFPLFFFAVFMSTAYVPEPLLPEWLQSVVIYNPCEHVLDAIRSIFLDGWIDSTMNAIWTSLFLIFILSSITGFANYKVIRSSLN</sequence>
<dbReference type="InterPro" id="IPR052902">
    <property type="entry name" value="ABC-2_transporter"/>
</dbReference>
<feature type="transmembrane region" description="Helical" evidence="5">
    <location>
        <begin position="180"/>
        <end position="199"/>
    </location>
</feature>
<name>A0A1J5T6V2_9ARCH</name>
<evidence type="ECO:0000256" key="5">
    <source>
        <dbReference type="SAM" id="Phobius"/>
    </source>
</evidence>
<dbReference type="Pfam" id="PF01061">
    <property type="entry name" value="ABC2_membrane"/>
    <property type="match status" value="1"/>
</dbReference>
<evidence type="ECO:0000259" key="6">
    <source>
        <dbReference type="PROSITE" id="PS51012"/>
    </source>
</evidence>
<evidence type="ECO:0000256" key="1">
    <source>
        <dbReference type="ARBA" id="ARBA00004141"/>
    </source>
</evidence>
<dbReference type="PANTHER" id="PTHR43027">
    <property type="entry name" value="DOXORUBICIN RESISTANCE ABC TRANSPORTER PERMEASE PROTEIN DRRC-RELATED"/>
    <property type="match status" value="1"/>
</dbReference>
<accession>A0A1J5T6V2</accession>
<dbReference type="EMBL" id="MIYU01000012">
    <property type="protein sequence ID" value="OIR16602.1"/>
    <property type="molecule type" value="Genomic_DNA"/>
</dbReference>
<feature type="transmembrane region" description="Helical" evidence="5">
    <location>
        <begin position="239"/>
        <end position="259"/>
    </location>
</feature>
<evidence type="ECO:0000256" key="2">
    <source>
        <dbReference type="ARBA" id="ARBA00022692"/>
    </source>
</evidence>
<keyword evidence="3 5" id="KW-1133">Transmembrane helix</keyword>
<evidence type="ECO:0000313" key="8">
    <source>
        <dbReference type="Proteomes" id="UP000183815"/>
    </source>
</evidence>
<feature type="domain" description="ABC transmembrane type-2" evidence="6">
    <location>
        <begin position="23"/>
        <end position="265"/>
    </location>
</feature>
<dbReference type="PROSITE" id="PS51012">
    <property type="entry name" value="ABC_TM2"/>
    <property type="match status" value="1"/>
</dbReference>
<dbReference type="Proteomes" id="UP000183815">
    <property type="component" value="Unassembled WGS sequence"/>
</dbReference>
<evidence type="ECO:0000256" key="3">
    <source>
        <dbReference type="ARBA" id="ARBA00022989"/>
    </source>
</evidence>
<dbReference type="PIRSF" id="PIRSF006648">
    <property type="entry name" value="DrrB"/>
    <property type="match status" value="1"/>
</dbReference>
<feature type="transmembrane region" description="Helical" evidence="5">
    <location>
        <begin position="21"/>
        <end position="39"/>
    </location>
</feature>
<evidence type="ECO:0000256" key="4">
    <source>
        <dbReference type="ARBA" id="ARBA00023136"/>
    </source>
</evidence>
<protein>
    <recommendedName>
        <fullName evidence="6">ABC transmembrane type-2 domain-containing protein</fullName>
    </recommendedName>
</protein>
<feature type="transmembrane region" description="Helical" evidence="5">
    <location>
        <begin position="146"/>
        <end position="173"/>
    </location>
</feature>
<dbReference type="InterPro" id="IPR000412">
    <property type="entry name" value="ABC_2_transport"/>
</dbReference>
<comment type="subcellular location">
    <subcellularLocation>
        <location evidence="1">Membrane</location>
        <topology evidence="1">Multi-pass membrane protein</topology>
    </subcellularLocation>
</comment>
<feature type="transmembrane region" description="Helical" evidence="5">
    <location>
        <begin position="117"/>
        <end position="134"/>
    </location>
</feature>
<dbReference type="InterPro" id="IPR013525">
    <property type="entry name" value="ABC2_TM"/>
</dbReference>
<gene>
    <name evidence="7" type="ORF">BEU04_01295</name>
</gene>
<keyword evidence="2 5" id="KW-0812">Transmembrane</keyword>
<feature type="transmembrane region" description="Helical" evidence="5">
    <location>
        <begin position="59"/>
        <end position="84"/>
    </location>
</feature>